<evidence type="ECO:0000256" key="3">
    <source>
        <dbReference type="SAM" id="MobiDB-lite"/>
    </source>
</evidence>
<dbReference type="SUPFAM" id="SSF51735">
    <property type="entry name" value="NAD(P)-binding Rossmann-fold domains"/>
    <property type="match status" value="1"/>
</dbReference>
<gene>
    <name evidence="4" type="ORF">ACFSHS_07945</name>
</gene>
<dbReference type="EMBL" id="JBHUHP010000008">
    <property type="protein sequence ID" value="MFD2091508.1"/>
    <property type="molecule type" value="Genomic_DNA"/>
</dbReference>
<dbReference type="PRINTS" id="PR00081">
    <property type="entry name" value="GDHRDH"/>
</dbReference>
<dbReference type="EC" id="1.1.-.-" evidence="4"/>
<feature type="region of interest" description="Disordered" evidence="3">
    <location>
        <begin position="280"/>
        <end position="303"/>
    </location>
</feature>
<evidence type="ECO:0000256" key="1">
    <source>
        <dbReference type="ARBA" id="ARBA00006484"/>
    </source>
</evidence>
<sequence>MSGSDPRCALVTGAGRGIGRSIAEGLAAAGYRVYAGVRSEAAATQLAAASARIVPVELDVTRADHVAALDAVLPARLDALVNNAGIAVPGPVEAVGSEAVRHQFEVNLFGPLDLTRAMLPRLRGARGRIVFISSVNGRVSFPGSGIYNASKFALEGLADCLRVELRPWGIKVLLVEPGVTDTDPWRHMMAVLDETAADLSPEHRQLYRAHLAGQRAMCQQLQQRTAPAAGVAEAVRRGLTRRRPGARRLVGTDAHALVVLKAMLPTRALDALWARGLGLDQPPTSTVLPRPRSGAARERMPTG</sequence>
<accession>A0ABW4XA49</accession>
<dbReference type="CDD" id="cd05374">
    <property type="entry name" value="17beta-HSD-like_SDR_c"/>
    <property type="match status" value="1"/>
</dbReference>
<proteinExistence type="inferred from homology"/>
<dbReference type="RefSeq" id="WP_376873858.1">
    <property type="nucleotide sequence ID" value="NZ_JBHUHP010000008.1"/>
</dbReference>
<evidence type="ECO:0000256" key="2">
    <source>
        <dbReference type="RuleBase" id="RU000363"/>
    </source>
</evidence>
<organism evidence="4 5">
    <name type="scientific">Blastococcus deserti</name>
    <dbReference type="NCBI Taxonomy" id="2259033"/>
    <lineage>
        <taxon>Bacteria</taxon>
        <taxon>Bacillati</taxon>
        <taxon>Actinomycetota</taxon>
        <taxon>Actinomycetes</taxon>
        <taxon>Geodermatophilales</taxon>
        <taxon>Geodermatophilaceae</taxon>
        <taxon>Blastococcus</taxon>
    </lineage>
</organism>
<dbReference type="Proteomes" id="UP001597402">
    <property type="component" value="Unassembled WGS sequence"/>
</dbReference>
<keyword evidence="4" id="KW-0560">Oxidoreductase</keyword>
<name>A0ABW4XA49_9ACTN</name>
<protein>
    <submittedName>
        <fullName evidence="4">SDR family oxidoreductase</fullName>
        <ecNumber evidence="4">1.1.-.-</ecNumber>
    </submittedName>
</protein>
<dbReference type="PROSITE" id="PS00061">
    <property type="entry name" value="ADH_SHORT"/>
    <property type="match status" value="1"/>
</dbReference>
<dbReference type="PANTHER" id="PTHR43313:SF1">
    <property type="entry name" value="3BETA-HYDROXYSTEROID DEHYDROGENASE DHS-16"/>
    <property type="match status" value="1"/>
</dbReference>
<dbReference type="Pfam" id="PF00106">
    <property type="entry name" value="adh_short"/>
    <property type="match status" value="1"/>
</dbReference>
<evidence type="ECO:0000313" key="5">
    <source>
        <dbReference type="Proteomes" id="UP001597402"/>
    </source>
</evidence>
<dbReference type="GO" id="GO:0016491">
    <property type="term" value="F:oxidoreductase activity"/>
    <property type="evidence" value="ECO:0007669"/>
    <property type="project" value="UniProtKB-KW"/>
</dbReference>
<dbReference type="InterPro" id="IPR002347">
    <property type="entry name" value="SDR_fam"/>
</dbReference>
<reference evidence="5" key="1">
    <citation type="journal article" date="2019" name="Int. J. Syst. Evol. Microbiol.">
        <title>The Global Catalogue of Microorganisms (GCM) 10K type strain sequencing project: providing services to taxonomists for standard genome sequencing and annotation.</title>
        <authorList>
            <consortium name="The Broad Institute Genomics Platform"/>
            <consortium name="The Broad Institute Genome Sequencing Center for Infectious Disease"/>
            <person name="Wu L."/>
            <person name="Ma J."/>
        </authorList>
    </citation>
    <scope>NUCLEOTIDE SEQUENCE [LARGE SCALE GENOMIC DNA]</scope>
    <source>
        <strain evidence="5">JCM 3338</strain>
    </source>
</reference>
<keyword evidence="5" id="KW-1185">Reference proteome</keyword>
<comment type="caution">
    <text evidence="4">The sequence shown here is derived from an EMBL/GenBank/DDBJ whole genome shotgun (WGS) entry which is preliminary data.</text>
</comment>
<dbReference type="PANTHER" id="PTHR43313">
    <property type="entry name" value="SHORT-CHAIN DEHYDROGENASE/REDUCTASE FAMILY 9C"/>
    <property type="match status" value="1"/>
</dbReference>
<evidence type="ECO:0000313" key="4">
    <source>
        <dbReference type="EMBL" id="MFD2091508.1"/>
    </source>
</evidence>
<dbReference type="InterPro" id="IPR036291">
    <property type="entry name" value="NAD(P)-bd_dom_sf"/>
</dbReference>
<dbReference type="InterPro" id="IPR020904">
    <property type="entry name" value="Sc_DH/Rdtase_CS"/>
</dbReference>
<dbReference type="Gene3D" id="3.40.50.720">
    <property type="entry name" value="NAD(P)-binding Rossmann-like Domain"/>
    <property type="match status" value="1"/>
</dbReference>
<comment type="similarity">
    <text evidence="1 2">Belongs to the short-chain dehydrogenases/reductases (SDR) family.</text>
</comment>
<dbReference type="PRINTS" id="PR00080">
    <property type="entry name" value="SDRFAMILY"/>
</dbReference>